<keyword evidence="6" id="KW-0479">Metal-binding</keyword>
<organism evidence="11 12">
    <name type="scientific">Candidatus Scalindua arabica</name>
    <dbReference type="NCBI Taxonomy" id="1127984"/>
    <lineage>
        <taxon>Bacteria</taxon>
        <taxon>Pseudomonadati</taxon>
        <taxon>Planctomycetota</taxon>
        <taxon>Candidatus Brocadiia</taxon>
        <taxon>Candidatus Brocadiales</taxon>
        <taxon>Candidatus Scalinduaceae</taxon>
        <taxon>Candidatus Scalindua</taxon>
    </lineage>
</organism>
<evidence type="ECO:0000256" key="2">
    <source>
        <dbReference type="ARBA" id="ARBA00007599"/>
    </source>
</evidence>
<sequence length="173" mass="19554">MNILSKMKFSVTDDSVRIETGEVEQTIELGNLIGSLLKAGDVVALMGQLGAGKTYLTKGIAEGQGVKDRKEVTSPSYVLIKQYMGRLPIYHFDAYRVKSPDEMYDIDCVGFFWGEGISIIEWADRVMECLPDDFIKITIETVGQTSRDIHVSYQGERYRSFMEGFKERVKCLT</sequence>
<evidence type="ECO:0000313" key="11">
    <source>
        <dbReference type="EMBL" id="MBS1259640.1"/>
    </source>
</evidence>
<comment type="caution">
    <text evidence="11">The sequence shown here is derived from an EMBL/GenBank/DDBJ whole genome shotgun (WGS) entry which is preliminary data.</text>
</comment>
<accession>A0A941W563</accession>
<evidence type="ECO:0000256" key="1">
    <source>
        <dbReference type="ARBA" id="ARBA00004496"/>
    </source>
</evidence>
<dbReference type="GO" id="GO:0046872">
    <property type="term" value="F:metal ion binding"/>
    <property type="evidence" value="ECO:0007669"/>
    <property type="project" value="UniProtKB-KW"/>
</dbReference>
<keyword evidence="4" id="KW-0963">Cytoplasm</keyword>
<comment type="subcellular location">
    <subcellularLocation>
        <location evidence="1">Cytoplasm</location>
    </subcellularLocation>
</comment>
<evidence type="ECO:0000313" key="12">
    <source>
        <dbReference type="Proteomes" id="UP000722750"/>
    </source>
</evidence>
<evidence type="ECO:0000256" key="9">
    <source>
        <dbReference type="ARBA" id="ARBA00022842"/>
    </source>
</evidence>
<dbReference type="GO" id="GO:0005524">
    <property type="term" value="F:ATP binding"/>
    <property type="evidence" value="ECO:0007669"/>
    <property type="project" value="UniProtKB-KW"/>
</dbReference>
<evidence type="ECO:0000256" key="4">
    <source>
        <dbReference type="ARBA" id="ARBA00022490"/>
    </source>
</evidence>
<gene>
    <name evidence="11" type="ORF">MAG551_02715</name>
</gene>
<dbReference type="InterPro" id="IPR027417">
    <property type="entry name" value="P-loop_NTPase"/>
</dbReference>
<dbReference type="Gene3D" id="3.40.50.300">
    <property type="entry name" value="P-loop containing nucleotide triphosphate hydrolases"/>
    <property type="match status" value="1"/>
</dbReference>
<comment type="similarity">
    <text evidence="2">Belongs to the TsaE family.</text>
</comment>
<proteinExistence type="inferred from homology"/>
<dbReference type="Pfam" id="PF02367">
    <property type="entry name" value="TsaE"/>
    <property type="match status" value="1"/>
</dbReference>
<keyword evidence="7" id="KW-0547">Nucleotide-binding</keyword>
<dbReference type="GO" id="GO:0002949">
    <property type="term" value="P:tRNA threonylcarbamoyladenosine modification"/>
    <property type="evidence" value="ECO:0007669"/>
    <property type="project" value="InterPro"/>
</dbReference>
<evidence type="ECO:0000256" key="8">
    <source>
        <dbReference type="ARBA" id="ARBA00022840"/>
    </source>
</evidence>
<evidence type="ECO:0000256" key="6">
    <source>
        <dbReference type="ARBA" id="ARBA00022723"/>
    </source>
</evidence>
<keyword evidence="5" id="KW-0819">tRNA processing</keyword>
<dbReference type="PANTHER" id="PTHR33540:SF2">
    <property type="entry name" value="TRNA THREONYLCARBAMOYLADENOSINE BIOSYNTHESIS PROTEIN TSAE"/>
    <property type="match status" value="1"/>
</dbReference>
<evidence type="ECO:0000256" key="10">
    <source>
        <dbReference type="ARBA" id="ARBA00032441"/>
    </source>
</evidence>
<keyword evidence="9" id="KW-0460">Magnesium</keyword>
<dbReference type="SUPFAM" id="SSF52540">
    <property type="entry name" value="P-loop containing nucleoside triphosphate hydrolases"/>
    <property type="match status" value="1"/>
</dbReference>
<protein>
    <recommendedName>
        <fullName evidence="3">tRNA threonylcarbamoyladenosine biosynthesis protein TsaE</fullName>
    </recommendedName>
    <alternativeName>
        <fullName evidence="10">t(6)A37 threonylcarbamoyladenosine biosynthesis protein TsaE</fullName>
    </alternativeName>
</protein>
<reference evidence="11" key="1">
    <citation type="journal article" date="2021" name="ISME J.">
        <title>Fine-scale metabolic discontinuity in a stratified prokaryote microbiome of a Red Sea deep halocline.</title>
        <authorList>
            <person name="Michoud G."/>
            <person name="Ngugi D.K."/>
            <person name="Barozzi A."/>
            <person name="Merlino G."/>
            <person name="Calleja M.L."/>
            <person name="Delgado-Huertas A."/>
            <person name="Moran X.A.G."/>
            <person name="Daffonchio D."/>
        </authorList>
    </citation>
    <scope>NUCLEOTIDE SEQUENCE</scope>
    <source>
        <strain evidence="11">SuakinDeep_MAG55_1</strain>
    </source>
</reference>
<keyword evidence="8" id="KW-0067">ATP-binding</keyword>
<evidence type="ECO:0000256" key="7">
    <source>
        <dbReference type="ARBA" id="ARBA00022741"/>
    </source>
</evidence>
<dbReference type="EMBL" id="JAANXD010000100">
    <property type="protein sequence ID" value="MBS1259640.1"/>
    <property type="molecule type" value="Genomic_DNA"/>
</dbReference>
<dbReference type="NCBIfam" id="TIGR00150">
    <property type="entry name" value="T6A_YjeE"/>
    <property type="match status" value="1"/>
</dbReference>
<dbReference type="GO" id="GO:0005737">
    <property type="term" value="C:cytoplasm"/>
    <property type="evidence" value="ECO:0007669"/>
    <property type="project" value="UniProtKB-SubCell"/>
</dbReference>
<dbReference type="AlphaFoldDB" id="A0A941W563"/>
<name>A0A941W563_9BACT</name>
<dbReference type="InterPro" id="IPR003442">
    <property type="entry name" value="T6A_TsaE"/>
</dbReference>
<evidence type="ECO:0000256" key="5">
    <source>
        <dbReference type="ARBA" id="ARBA00022694"/>
    </source>
</evidence>
<evidence type="ECO:0000256" key="3">
    <source>
        <dbReference type="ARBA" id="ARBA00019010"/>
    </source>
</evidence>
<dbReference type="Proteomes" id="UP000722750">
    <property type="component" value="Unassembled WGS sequence"/>
</dbReference>
<dbReference type="PANTHER" id="PTHR33540">
    <property type="entry name" value="TRNA THREONYLCARBAMOYLADENOSINE BIOSYNTHESIS PROTEIN TSAE"/>
    <property type="match status" value="1"/>
</dbReference>